<dbReference type="FunFam" id="1.25.40.10:FF:000097">
    <property type="entry name" value="DnaJ homolog subfamily C member 7 homolog"/>
    <property type="match status" value="1"/>
</dbReference>
<dbReference type="Gene3D" id="1.10.287.110">
    <property type="entry name" value="DnaJ domain"/>
    <property type="match status" value="1"/>
</dbReference>
<dbReference type="InterPro" id="IPR018253">
    <property type="entry name" value="DnaJ_domain_CS"/>
</dbReference>
<keyword evidence="9" id="KW-0206">Cytoskeleton</keyword>
<protein>
    <recommendedName>
        <fullName evidence="12">DnaJ homolog subfamily C member 7</fullName>
    </recommendedName>
</protein>
<evidence type="ECO:0000256" key="13">
    <source>
        <dbReference type="PROSITE-ProRule" id="PRU00339"/>
    </source>
</evidence>
<keyword evidence="6 13" id="KW-0802">TPR repeat</keyword>
<evidence type="ECO:0000256" key="4">
    <source>
        <dbReference type="ARBA" id="ARBA00022553"/>
    </source>
</evidence>
<dbReference type="Pfam" id="PF00515">
    <property type="entry name" value="TPR_1"/>
    <property type="match status" value="1"/>
</dbReference>
<dbReference type="PROSITE" id="PS50005">
    <property type="entry name" value="TPR"/>
    <property type="match status" value="4"/>
</dbReference>
<evidence type="ECO:0000259" key="14">
    <source>
        <dbReference type="PROSITE" id="PS50076"/>
    </source>
</evidence>
<dbReference type="SMART" id="SM00028">
    <property type="entry name" value="TPR"/>
    <property type="match status" value="8"/>
</dbReference>
<dbReference type="SMART" id="SM00271">
    <property type="entry name" value="DnaJ"/>
    <property type="match status" value="1"/>
</dbReference>
<dbReference type="FunFam" id="1.10.287.110:FF:000018">
    <property type="entry name" value="DnaJ (Hsp40) homolog, subfamily C, member 7"/>
    <property type="match status" value="1"/>
</dbReference>
<feature type="repeat" description="TPR" evidence="13">
    <location>
        <begin position="329"/>
        <end position="362"/>
    </location>
</feature>
<dbReference type="PRINTS" id="PR00625">
    <property type="entry name" value="JDOMAIN"/>
</dbReference>
<evidence type="ECO:0000256" key="11">
    <source>
        <dbReference type="ARBA" id="ARBA00053178"/>
    </source>
</evidence>
<dbReference type="PROSITE" id="PS00636">
    <property type="entry name" value="DNAJ_1"/>
    <property type="match status" value="1"/>
</dbReference>
<dbReference type="InterPro" id="IPR011990">
    <property type="entry name" value="TPR-like_helical_dom_sf"/>
</dbReference>
<dbReference type="PROSITE" id="PS50076">
    <property type="entry name" value="DNAJ_2"/>
    <property type="match status" value="1"/>
</dbReference>
<dbReference type="Gene3D" id="1.25.40.10">
    <property type="entry name" value="Tetratricopeptide repeat domain"/>
    <property type="match status" value="1"/>
</dbReference>
<evidence type="ECO:0000256" key="3">
    <source>
        <dbReference type="ARBA" id="ARBA00022490"/>
    </source>
</evidence>
<dbReference type="CDD" id="cd06257">
    <property type="entry name" value="DnaJ"/>
    <property type="match status" value="1"/>
</dbReference>
<keyword evidence="3" id="KW-0963">Cytoplasm</keyword>
<evidence type="ECO:0000256" key="1">
    <source>
        <dbReference type="ARBA" id="ARBA00004123"/>
    </source>
</evidence>
<dbReference type="Pfam" id="PF00226">
    <property type="entry name" value="DnaJ"/>
    <property type="match status" value="1"/>
</dbReference>
<keyword evidence="5" id="KW-0677">Repeat</keyword>
<comment type="function">
    <text evidence="11">Acts as a co-chaperone regulating the molecular chaperones HSP70 and HSP90 in folding of steroid receptors, such as the glucocorticoid receptor and the progesterone receptor. Proposed to act as a recycling chaperone by facilitating the return of chaperone substrates to early stages of chaperoning if further folding is required. In vitro, induces ATP-independent dissociation of HSP90 but not of HSP70 from the chaperone-substrate complexes. Recruits NR1I3 to the cytoplasm.</text>
</comment>
<name>A0A6M2DFZ9_XENCH</name>
<keyword evidence="10" id="KW-0539">Nucleus</keyword>
<dbReference type="GO" id="GO:0005856">
    <property type="term" value="C:cytoskeleton"/>
    <property type="evidence" value="ECO:0007669"/>
    <property type="project" value="UniProtKB-SubCell"/>
</dbReference>
<dbReference type="GO" id="GO:0005634">
    <property type="term" value="C:nucleus"/>
    <property type="evidence" value="ECO:0007669"/>
    <property type="project" value="UniProtKB-SubCell"/>
</dbReference>
<evidence type="ECO:0000256" key="7">
    <source>
        <dbReference type="ARBA" id="ARBA00022990"/>
    </source>
</evidence>
<feature type="repeat" description="TPR" evidence="13">
    <location>
        <begin position="257"/>
        <end position="290"/>
    </location>
</feature>
<dbReference type="Pfam" id="PF07719">
    <property type="entry name" value="TPR_2"/>
    <property type="match status" value="1"/>
</dbReference>
<dbReference type="InterPro" id="IPR013105">
    <property type="entry name" value="TPR_2"/>
</dbReference>
<dbReference type="PANTHER" id="PTHR45188:SF2">
    <property type="entry name" value="DNAJ HOMOLOG SUBFAMILY C MEMBER 7"/>
    <property type="match status" value="1"/>
</dbReference>
<keyword evidence="4" id="KW-0597">Phosphoprotein</keyword>
<feature type="repeat" description="TPR" evidence="13">
    <location>
        <begin position="211"/>
        <end position="244"/>
    </location>
</feature>
<evidence type="ECO:0000256" key="10">
    <source>
        <dbReference type="ARBA" id="ARBA00023242"/>
    </source>
</evidence>
<comment type="subcellular location">
    <subcellularLocation>
        <location evidence="2">Cytoplasm</location>
        <location evidence="2">Cytoskeleton</location>
    </subcellularLocation>
    <subcellularLocation>
        <location evidence="1">Nucleus</location>
    </subcellularLocation>
</comment>
<keyword evidence="8" id="KW-0143">Chaperone</keyword>
<sequence length="502" mass="57483">MADVLSSGSNEQIDMDIEEIIPKNPETLAEAKKETGNELYKVKNYRGALPLYTEAIALCPDVPSYYGNRAACYMMLSQFKNALEDARKAVLLDSNFVKGYVRIAKCCVSLGDLAGLDQAITKVKELEPNSTAILQEEKTLFALRQHEEDYEKTFLKGDFRSSLYYMDRALDYTPTCHRYKIRRAECLALLGRYQESQEIVNDILMFDKSNADAIYVRGMCLYYQDNIEQAFKHFQHVLKLAPDHVRAMDVYKKARLLKQKKQDGNDAFKAGKFQDAYTLYTEALQIDPQNVALNSKLFFNRATVLSRQKKQAEAIVDCTSALKLDENYLKALLRRAKCYGELGDWEEAVKDYEKAHKMDKSRENRRLLQDAKVALKRSKRKDYYKILGIEKNASDDEIKKAYRKRALVHHPDRHASASEAERKEQEKKFKEVGEAYSVLADPKKRVRYDNGQDLEDMDGHGMHADIDPTQVFTSFFDNAGGYSGSSFFQTGFPGGNFSFQFG</sequence>
<dbReference type="InterPro" id="IPR036869">
    <property type="entry name" value="J_dom_sf"/>
</dbReference>
<dbReference type="EMBL" id="GIIL01000332">
    <property type="protein sequence ID" value="NOV44058.1"/>
    <property type="molecule type" value="Transcribed_RNA"/>
</dbReference>
<organism evidence="15">
    <name type="scientific">Xenopsylla cheopis</name>
    <name type="common">Oriental rat flea</name>
    <name type="synonym">Pulex cheopis</name>
    <dbReference type="NCBI Taxonomy" id="163159"/>
    <lineage>
        <taxon>Eukaryota</taxon>
        <taxon>Metazoa</taxon>
        <taxon>Ecdysozoa</taxon>
        <taxon>Arthropoda</taxon>
        <taxon>Hexapoda</taxon>
        <taxon>Insecta</taxon>
        <taxon>Pterygota</taxon>
        <taxon>Neoptera</taxon>
        <taxon>Endopterygota</taxon>
        <taxon>Siphonaptera</taxon>
        <taxon>Pulicidae</taxon>
        <taxon>Xenopsyllinae</taxon>
        <taxon>Xenopsylla</taxon>
    </lineage>
</organism>
<dbReference type="SUPFAM" id="SSF46565">
    <property type="entry name" value="Chaperone J-domain"/>
    <property type="match status" value="1"/>
</dbReference>
<evidence type="ECO:0000256" key="5">
    <source>
        <dbReference type="ARBA" id="ARBA00022737"/>
    </source>
</evidence>
<dbReference type="Pfam" id="PF13432">
    <property type="entry name" value="TPR_16"/>
    <property type="match status" value="2"/>
</dbReference>
<dbReference type="InterPro" id="IPR001623">
    <property type="entry name" value="DnaJ_domain"/>
</dbReference>
<proteinExistence type="predicted"/>
<keyword evidence="7" id="KW-0007">Acetylation</keyword>
<evidence type="ECO:0000313" key="15">
    <source>
        <dbReference type="EMBL" id="NOV44058.1"/>
    </source>
</evidence>
<feature type="repeat" description="TPR" evidence="13">
    <location>
        <begin position="29"/>
        <end position="62"/>
    </location>
</feature>
<evidence type="ECO:0000256" key="2">
    <source>
        <dbReference type="ARBA" id="ARBA00004245"/>
    </source>
</evidence>
<dbReference type="AlphaFoldDB" id="A0A6M2DFZ9"/>
<dbReference type="InterPro" id="IPR019734">
    <property type="entry name" value="TPR_rpt"/>
</dbReference>
<feature type="domain" description="J" evidence="14">
    <location>
        <begin position="382"/>
        <end position="452"/>
    </location>
</feature>
<reference evidence="15" key="1">
    <citation type="submission" date="2020-03" db="EMBL/GenBank/DDBJ databases">
        <title>Transcriptomic Profiling of the Digestive Tract of the Rat Flea, Xenopsylla cheopis, Following Blood Feeding and Infection with Yersinia pestis.</title>
        <authorList>
            <person name="Bland D.M."/>
            <person name="Martens C.A."/>
            <person name="Virtaneva K."/>
            <person name="Kanakabandi K."/>
            <person name="Long D."/>
            <person name="Rosenke R."/>
            <person name="Saturday G.A."/>
            <person name="Hoyt F.H."/>
            <person name="Bruno D.P."/>
            <person name="Ribeiro J.M.C."/>
            <person name="Hinnebusch J."/>
        </authorList>
    </citation>
    <scope>NUCLEOTIDE SEQUENCE</scope>
</reference>
<accession>A0A6M2DFZ9</accession>
<dbReference type="SUPFAM" id="SSF48452">
    <property type="entry name" value="TPR-like"/>
    <property type="match status" value="2"/>
</dbReference>
<evidence type="ECO:0000256" key="8">
    <source>
        <dbReference type="ARBA" id="ARBA00023186"/>
    </source>
</evidence>
<evidence type="ECO:0000256" key="6">
    <source>
        <dbReference type="ARBA" id="ARBA00022803"/>
    </source>
</evidence>
<dbReference type="PANTHER" id="PTHR45188">
    <property type="entry name" value="DNAJ PROTEIN P58IPK HOMOLOG"/>
    <property type="match status" value="1"/>
</dbReference>
<evidence type="ECO:0000256" key="12">
    <source>
        <dbReference type="ARBA" id="ARBA00071603"/>
    </source>
</evidence>
<evidence type="ECO:0000256" key="9">
    <source>
        <dbReference type="ARBA" id="ARBA00023212"/>
    </source>
</evidence>